<dbReference type="InterPro" id="IPR036390">
    <property type="entry name" value="WH_DNA-bd_sf"/>
</dbReference>
<comment type="caution">
    <text evidence="8">The sequence shown here is derived from an EMBL/GenBank/DDBJ whole genome shotgun (WGS) entry which is preliminary data.</text>
</comment>
<organism evidence="8 11">
    <name type="scientific">Aliirhizobium cellulosilyticum</name>
    <dbReference type="NCBI Taxonomy" id="393664"/>
    <lineage>
        <taxon>Bacteria</taxon>
        <taxon>Pseudomonadati</taxon>
        <taxon>Pseudomonadota</taxon>
        <taxon>Alphaproteobacteria</taxon>
        <taxon>Hyphomicrobiales</taxon>
        <taxon>Rhizobiaceae</taxon>
        <taxon>Aliirhizobium</taxon>
    </lineage>
</organism>
<evidence type="ECO:0000313" key="8">
    <source>
        <dbReference type="EMBL" id="MBB4449555.1"/>
    </source>
</evidence>
<evidence type="ECO:0000256" key="4">
    <source>
        <dbReference type="ARBA" id="ARBA00023163"/>
    </source>
</evidence>
<dbReference type="GO" id="GO:0005829">
    <property type="term" value="C:cytosol"/>
    <property type="evidence" value="ECO:0007669"/>
    <property type="project" value="TreeGrafter"/>
</dbReference>
<evidence type="ECO:0000256" key="3">
    <source>
        <dbReference type="ARBA" id="ARBA00023125"/>
    </source>
</evidence>
<dbReference type="EMBL" id="JACIHM010000017">
    <property type="protein sequence ID" value="MBB4449555.1"/>
    <property type="molecule type" value="Genomic_DNA"/>
</dbReference>
<name>A0A7W6Y6R2_9HYPH</name>
<evidence type="ECO:0000313" key="6">
    <source>
        <dbReference type="EMBL" id="MBB4351629.1"/>
    </source>
</evidence>
<dbReference type="Proteomes" id="UP000524535">
    <property type="component" value="Unassembled WGS sequence"/>
</dbReference>
<dbReference type="Proteomes" id="UP000520770">
    <property type="component" value="Unassembled WGS sequence"/>
</dbReference>
<dbReference type="Pfam" id="PF03466">
    <property type="entry name" value="LysR_substrate"/>
    <property type="match status" value="1"/>
</dbReference>
<dbReference type="GO" id="GO:0003700">
    <property type="term" value="F:DNA-binding transcription factor activity"/>
    <property type="evidence" value="ECO:0007669"/>
    <property type="project" value="InterPro"/>
</dbReference>
<gene>
    <name evidence="7" type="ORF">GGE31_005428</name>
    <name evidence="6" type="ORF">GGE33_005412</name>
    <name evidence="8" type="ORF">GGE35_005412</name>
</gene>
<dbReference type="SUPFAM" id="SSF46785">
    <property type="entry name" value="Winged helix' DNA-binding domain"/>
    <property type="match status" value="1"/>
</dbReference>
<dbReference type="PROSITE" id="PS50931">
    <property type="entry name" value="HTH_LYSR"/>
    <property type="match status" value="1"/>
</dbReference>
<dbReference type="EMBL" id="JACIGY010000016">
    <property type="protein sequence ID" value="MBB4414881.1"/>
    <property type="molecule type" value="Genomic_DNA"/>
</dbReference>
<comment type="similarity">
    <text evidence="1">Belongs to the LysR transcriptional regulatory family.</text>
</comment>
<dbReference type="InterPro" id="IPR050950">
    <property type="entry name" value="HTH-type_LysR_regulators"/>
</dbReference>
<dbReference type="SUPFAM" id="SSF53850">
    <property type="entry name" value="Periplasmic binding protein-like II"/>
    <property type="match status" value="1"/>
</dbReference>
<dbReference type="Pfam" id="PF00126">
    <property type="entry name" value="HTH_1"/>
    <property type="match status" value="1"/>
</dbReference>
<dbReference type="InterPro" id="IPR036388">
    <property type="entry name" value="WH-like_DNA-bd_sf"/>
</dbReference>
<dbReference type="Gene3D" id="3.40.190.290">
    <property type="match status" value="1"/>
</dbReference>
<dbReference type="PANTHER" id="PTHR30419">
    <property type="entry name" value="HTH-TYPE TRANSCRIPTIONAL REGULATOR YBHD"/>
    <property type="match status" value="1"/>
</dbReference>
<evidence type="ECO:0000259" key="5">
    <source>
        <dbReference type="PROSITE" id="PS50931"/>
    </source>
</evidence>
<dbReference type="GO" id="GO:0003677">
    <property type="term" value="F:DNA binding"/>
    <property type="evidence" value="ECO:0007669"/>
    <property type="project" value="UniProtKB-KW"/>
</dbReference>
<dbReference type="InterPro" id="IPR005119">
    <property type="entry name" value="LysR_subst-bd"/>
</dbReference>
<keyword evidence="3 8" id="KW-0238">DNA-binding</keyword>
<evidence type="ECO:0000256" key="2">
    <source>
        <dbReference type="ARBA" id="ARBA00023015"/>
    </source>
</evidence>
<protein>
    <submittedName>
        <fullName evidence="8">DNA-binding transcriptional LysR family regulator</fullName>
    </submittedName>
</protein>
<dbReference type="EMBL" id="JACIGW010000014">
    <property type="protein sequence ID" value="MBB4351629.1"/>
    <property type="molecule type" value="Genomic_DNA"/>
</dbReference>
<proteinExistence type="inferred from homology"/>
<evidence type="ECO:0000313" key="9">
    <source>
        <dbReference type="Proteomes" id="UP000520770"/>
    </source>
</evidence>
<evidence type="ECO:0000313" key="7">
    <source>
        <dbReference type="EMBL" id="MBB4414881.1"/>
    </source>
</evidence>
<evidence type="ECO:0000313" key="11">
    <source>
        <dbReference type="Proteomes" id="UP000576087"/>
    </source>
</evidence>
<dbReference type="PANTHER" id="PTHR30419:SF8">
    <property type="entry name" value="NITROGEN ASSIMILATION TRANSCRIPTIONAL ACTIVATOR-RELATED"/>
    <property type="match status" value="1"/>
</dbReference>
<keyword evidence="10" id="KW-1185">Reference proteome</keyword>
<keyword evidence="2" id="KW-0805">Transcription regulation</keyword>
<feature type="domain" description="HTH lysR-type" evidence="5">
    <location>
        <begin position="11"/>
        <end position="68"/>
    </location>
</feature>
<evidence type="ECO:0000313" key="10">
    <source>
        <dbReference type="Proteomes" id="UP000524535"/>
    </source>
</evidence>
<evidence type="ECO:0000256" key="1">
    <source>
        <dbReference type="ARBA" id="ARBA00009437"/>
    </source>
</evidence>
<keyword evidence="4" id="KW-0804">Transcription</keyword>
<accession>A0A7W6Y6R2</accession>
<reference evidence="9 10" key="1">
    <citation type="submission" date="2020-08" db="EMBL/GenBank/DDBJ databases">
        <title>Genomic Encyclopedia of Type Strains, Phase IV (KMG-V): Genome sequencing to study the core and pangenomes of soil and plant-associated prokaryotes.</title>
        <authorList>
            <person name="Whitman W."/>
        </authorList>
    </citation>
    <scope>NUCLEOTIDE SEQUENCE [LARGE SCALE GENOMIC DNA]</scope>
    <source>
        <strain evidence="7 10">SEMIA 444</strain>
        <strain evidence="6 9">SEMIA 448</strain>
        <strain evidence="8 11">SEMIA 452</strain>
    </source>
</reference>
<dbReference type="Proteomes" id="UP000576087">
    <property type="component" value="Unassembled WGS sequence"/>
</dbReference>
<dbReference type="Gene3D" id="1.10.10.10">
    <property type="entry name" value="Winged helix-like DNA-binding domain superfamily/Winged helix DNA-binding domain"/>
    <property type="match status" value="1"/>
</dbReference>
<dbReference type="AlphaFoldDB" id="A0A7W6Y6R2"/>
<sequence>MMKLNPENLNINLRHLRALDAVAREGSFASAAKRLGIVPSALSELIRHLEETVGAALFDRNTRPPVMTPLALSFMAETAHLLADIDKAVTRLRQSAGLELGVLKIGASPSAISELVAPLLADFLAERPMVHCLVHDDVAETLAQMVIEGKLDIAVAGRALQSPDLAQHELMRDDFGLACRTDDMLARKRIKLDDLQDRVLIGLASQTGTQQLLEDSDLPRWLLNTRINAHSTIAQLCMVRAGVGLALLPQNAVNLFNDPKILFVPVSDLRLQRILFVLEPKKRGLSPLARAFVNKIKTFRVE</sequence>
<dbReference type="InterPro" id="IPR000847">
    <property type="entry name" value="LysR_HTH_N"/>
</dbReference>